<accession>A0A678NT39</accession>
<protein>
    <recommendedName>
        <fullName evidence="1">DUF7336 domain-containing protein</fullName>
    </recommendedName>
</protein>
<name>A0A678NT39_9CAUD</name>
<dbReference type="EMBL" id="KX649889">
    <property type="protein sequence ID" value="AOT28010.1"/>
    <property type="molecule type" value="Genomic_DNA"/>
</dbReference>
<keyword evidence="3" id="KW-1185">Reference proteome</keyword>
<dbReference type="Pfam" id="PF24024">
    <property type="entry name" value="DUF7336"/>
    <property type="match status" value="1"/>
</dbReference>
<feature type="domain" description="DUF7336" evidence="1">
    <location>
        <begin position="1"/>
        <end position="52"/>
    </location>
</feature>
<organism evidence="2 3">
    <name type="scientific">Salmonella phage SE-W109</name>
    <dbReference type="NCBI Taxonomy" id="1897529"/>
    <lineage>
        <taxon>Viruses</taxon>
        <taxon>Duplodnaviria</taxon>
        <taxon>Heunggongvirae</taxon>
        <taxon>Uroviricota</taxon>
        <taxon>Caudoviricetes</taxon>
        <taxon>Sarkviridae</taxon>
        <taxon>Guernseyvirinae</taxon>
        <taxon>Jerseyvirus</taxon>
        <taxon>Jerseyvirus SEW109</taxon>
    </lineage>
</organism>
<dbReference type="InterPro" id="IPR055760">
    <property type="entry name" value="DUF7336"/>
</dbReference>
<dbReference type="Proteomes" id="UP000439580">
    <property type="component" value="Segment"/>
</dbReference>
<sequence>MKVYIVSGWHHDGDTYVLDVYLSEEKAEAAAELERTSHYYDGVDVLGWEMQEWATTGK</sequence>
<evidence type="ECO:0000313" key="3">
    <source>
        <dbReference type="Proteomes" id="UP000439580"/>
    </source>
</evidence>
<reference evidence="2 3" key="1">
    <citation type="submission" date="2016-08" db="EMBL/GenBank/DDBJ databases">
        <title>Isolation and characterization of lytic bacteriophages SE-W109 which highly virulent against several Salmonella enterica subsp. enterica.</title>
        <authorList>
            <person name="Korbsrisate S."/>
            <person name="Phothaworn P."/>
        </authorList>
    </citation>
    <scope>NUCLEOTIDE SEQUENCE [LARGE SCALE GENOMIC DNA]</scope>
</reference>
<gene>
    <name evidence="2" type="ORF">SaThSEW109_0007</name>
</gene>
<evidence type="ECO:0000313" key="2">
    <source>
        <dbReference type="EMBL" id="AOT28010.1"/>
    </source>
</evidence>
<evidence type="ECO:0000259" key="1">
    <source>
        <dbReference type="Pfam" id="PF24024"/>
    </source>
</evidence>
<proteinExistence type="predicted"/>